<proteinExistence type="predicted"/>
<evidence type="ECO:0000313" key="13">
    <source>
        <dbReference type="EMBL" id="KAE8712276.1"/>
    </source>
</evidence>
<feature type="chain" id="PRO_5025620863" description="Leucine-rich repeat-containing N-terminal plant-type domain-containing protein" evidence="11">
    <location>
        <begin position="31"/>
        <end position="681"/>
    </location>
</feature>
<feature type="domain" description="Leucine-rich repeat-containing N-terminal plant-type" evidence="12">
    <location>
        <begin position="261"/>
        <end position="296"/>
    </location>
</feature>
<dbReference type="Pfam" id="PF08263">
    <property type="entry name" value="LRRNT_2"/>
    <property type="match status" value="3"/>
</dbReference>
<keyword evidence="2" id="KW-0433">Leucine-rich repeat</keyword>
<dbReference type="SUPFAM" id="SSF52058">
    <property type="entry name" value="L domain-like"/>
    <property type="match status" value="2"/>
</dbReference>
<feature type="signal peptide" evidence="11">
    <location>
        <begin position="1"/>
        <end position="30"/>
    </location>
</feature>
<evidence type="ECO:0000256" key="10">
    <source>
        <dbReference type="ARBA" id="ARBA00023170"/>
    </source>
</evidence>
<evidence type="ECO:0000256" key="3">
    <source>
        <dbReference type="ARBA" id="ARBA00022692"/>
    </source>
</evidence>
<dbReference type="EMBL" id="VEPZ02000898">
    <property type="protein sequence ID" value="KAE8712276.1"/>
    <property type="molecule type" value="Genomic_DNA"/>
</dbReference>
<dbReference type="Proteomes" id="UP000436088">
    <property type="component" value="Unassembled WGS sequence"/>
</dbReference>
<evidence type="ECO:0000256" key="1">
    <source>
        <dbReference type="ARBA" id="ARBA00004479"/>
    </source>
</evidence>
<dbReference type="SMART" id="SM00365">
    <property type="entry name" value="LRR_SD22"/>
    <property type="match status" value="7"/>
</dbReference>
<keyword evidence="10" id="KW-0675">Receptor</keyword>
<organism evidence="13 14">
    <name type="scientific">Hibiscus syriacus</name>
    <name type="common">Rose of Sharon</name>
    <dbReference type="NCBI Taxonomy" id="106335"/>
    <lineage>
        <taxon>Eukaryota</taxon>
        <taxon>Viridiplantae</taxon>
        <taxon>Streptophyta</taxon>
        <taxon>Embryophyta</taxon>
        <taxon>Tracheophyta</taxon>
        <taxon>Spermatophyta</taxon>
        <taxon>Magnoliopsida</taxon>
        <taxon>eudicotyledons</taxon>
        <taxon>Gunneridae</taxon>
        <taxon>Pentapetalae</taxon>
        <taxon>rosids</taxon>
        <taxon>malvids</taxon>
        <taxon>Malvales</taxon>
        <taxon>Malvaceae</taxon>
        <taxon>Malvoideae</taxon>
        <taxon>Hibiscus</taxon>
    </lineage>
</organism>
<dbReference type="SMART" id="SM00369">
    <property type="entry name" value="LRR_TYP"/>
    <property type="match status" value="11"/>
</dbReference>
<dbReference type="InterPro" id="IPR032675">
    <property type="entry name" value="LRR_dom_sf"/>
</dbReference>
<evidence type="ECO:0000256" key="6">
    <source>
        <dbReference type="ARBA" id="ARBA00022741"/>
    </source>
</evidence>
<evidence type="ECO:0000256" key="8">
    <source>
        <dbReference type="ARBA" id="ARBA00022989"/>
    </source>
</evidence>
<keyword evidence="4 11" id="KW-0732">Signal</keyword>
<dbReference type="Gene3D" id="3.80.10.10">
    <property type="entry name" value="Ribonuclease Inhibitor"/>
    <property type="match status" value="3"/>
</dbReference>
<name>A0A6A3B658_HIBSY</name>
<sequence length="681" mass="78211">MMMMMMELKWFIRIAVMSVLLVLEGTTSYACLEHEKIALLQLKPFFNGFDHLNNWDEVKIPNCCQWKGIDCYTTTGRLKGLDLSYTVDGNKGWYLNASMFLPFVELKSLYLGSNAIAGCIQNEDEAQLRLPKLQKLDLSFNLFRYNTFSFLEGLSNLESLAMNNNNLQGSIDIKDAGTKLKQFAHLEELRLDENLFNNSAFASLKVFSNLRYLSISHNLLKGSLDMKDLDIFTNLRELHMSGNQFKDIVIHKGTTTYACLEHEKIALLQLKPFFNGFDYLNNWDEVEIPNCFKWKGTPPQGDSKDSTLVTQYEAQLRLPKLQKLDLSFNHFRDNTFSFLEGLSNLESLAMNNNNLQGSIDIKGLRNLTNLKYLDLRWNQIESLQSFNDAGTKLKQFAHLEELRLDGNLLNNSAFASLKVFSNLKKLSMSENLLKGSLDMKDLDIFTNLRELHMSGNQFKDIVIHKGTTTYACLEHEKIALLQLKPFFNGFDYLNNWDEVEIPNCFKWKGTPPQGDSKDSTLVTQYEAQLRLPKLQKLDLSFNHFRDNTFSFLEGLSNLESLAMNNNNLQGSIDIKGLRNLTNLKYLDLRWNQIESLQSFNDAGTKLKQFAHLEELRLDGNLLNNSAFASLKVFSNLKKLSMSENLLKGSLDMKDLDIFTNLRELDMSRNQFKDIVIHKGII</sequence>
<accession>A0A6A3B658</accession>
<dbReference type="InterPro" id="IPR001611">
    <property type="entry name" value="Leu-rich_rpt"/>
</dbReference>
<dbReference type="Pfam" id="PF13855">
    <property type="entry name" value="LRR_8"/>
    <property type="match status" value="2"/>
</dbReference>
<evidence type="ECO:0000256" key="2">
    <source>
        <dbReference type="ARBA" id="ARBA00022614"/>
    </source>
</evidence>
<evidence type="ECO:0000256" key="5">
    <source>
        <dbReference type="ARBA" id="ARBA00022737"/>
    </source>
</evidence>
<dbReference type="Pfam" id="PF13516">
    <property type="entry name" value="LRR_6"/>
    <property type="match status" value="1"/>
</dbReference>
<dbReference type="GO" id="GO:0005524">
    <property type="term" value="F:ATP binding"/>
    <property type="evidence" value="ECO:0007669"/>
    <property type="project" value="UniProtKB-KW"/>
</dbReference>
<evidence type="ECO:0000313" key="14">
    <source>
        <dbReference type="Proteomes" id="UP000436088"/>
    </source>
</evidence>
<keyword evidence="3" id="KW-0812">Transmembrane</keyword>
<keyword evidence="8" id="KW-1133">Transmembrane helix</keyword>
<dbReference type="AlphaFoldDB" id="A0A6A3B658"/>
<dbReference type="InterPro" id="IPR003591">
    <property type="entry name" value="Leu-rich_rpt_typical-subtyp"/>
</dbReference>
<evidence type="ECO:0000256" key="11">
    <source>
        <dbReference type="SAM" id="SignalP"/>
    </source>
</evidence>
<evidence type="ECO:0000259" key="12">
    <source>
        <dbReference type="Pfam" id="PF08263"/>
    </source>
</evidence>
<protein>
    <recommendedName>
        <fullName evidence="12">Leucine-rich repeat-containing N-terminal plant-type domain-containing protein</fullName>
    </recommendedName>
</protein>
<dbReference type="PANTHER" id="PTHR48053:SF126">
    <property type="entry name" value="MDIS1-INTERACTING RECEPTOR LIKE KINASE 2-LIKE ISOFORM X1"/>
    <property type="match status" value="1"/>
</dbReference>
<keyword evidence="5" id="KW-0677">Repeat</keyword>
<feature type="domain" description="Leucine-rich repeat-containing N-terminal plant-type" evidence="12">
    <location>
        <begin position="474"/>
        <end position="509"/>
    </location>
</feature>
<evidence type="ECO:0000256" key="9">
    <source>
        <dbReference type="ARBA" id="ARBA00023136"/>
    </source>
</evidence>
<dbReference type="GO" id="GO:0016020">
    <property type="term" value="C:membrane"/>
    <property type="evidence" value="ECO:0007669"/>
    <property type="project" value="UniProtKB-SubCell"/>
</dbReference>
<comment type="subcellular location">
    <subcellularLocation>
        <location evidence="1">Membrane</location>
        <topology evidence="1">Single-pass type I membrane protein</topology>
    </subcellularLocation>
</comment>
<keyword evidence="14" id="KW-1185">Reference proteome</keyword>
<comment type="caution">
    <text evidence="13">The sequence shown here is derived from an EMBL/GenBank/DDBJ whole genome shotgun (WGS) entry which is preliminary data.</text>
</comment>
<dbReference type="PROSITE" id="PS51450">
    <property type="entry name" value="LRR"/>
    <property type="match status" value="2"/>
</dbReference>
<dbReference type="InterPro" id="IPR051716">
    <property type="entry name" value="Plant_RL_S/T_kinase"/>
</dbReference>
<gene>
    <name evidence="13" type="ORF">F3Y22_tig00110258pilonHSYRG00062</name>
</gene>
<evidence type="ECO:0000256" key="7">
    <source>
        <dbReference type="ARBA" id="ARBA00022840"/>
    </source>
</evidence>
<keyword evidence="7" id="KW-0067">ATP-binding</keyword>
<dbReference type="PANTHER" id="PTHR48053">
    <property type="entry name" value="LEUCINE RICH REPEAT FAMILY PROTEIN, EXPRESSED"/>
    <property type="match status" value="1"/>
</dbReference>
<reference evidence="13" key="1">
    <citation type="submission" date="2019-09" db="EMBL/GenBank/DDBJ databases">
        <title>Draft genome information of white flower Hibiscus syriacus.</title>
        <authorList>
            <person name="Kim Y.-M."/>
        </authorList>
    </citation>
    <scope>NUCLEOTIDE SEQUENCE [LARGE SCALE GENOMIC DNA]</scope>
    <source>
        <strain evidence="13">YM2019G1</strain>
    </source>
</reference>
<dbReference type="InterPro" id="IPR013210">
    <property type="entry name" value="LRR_N_plant-typ"/>
</dbReference>
<feature type="domain" description="Leucine-rich repeat-containing N-terminal plant-type" evidence="12">
    <location>
        <begin position="33"/>
        <end position="71"/>
    </location>
</feature>
<keyword evidence="6" id="KW-0547">Nucleotide-binding</keyword>
<evidence type="ECO:0000256" key="4">
    <source>
        <dbReference type="ARBA" id="ARBA00022729"/>
    </source>
</evidence>
<keyword evidence="9" id="KW-0472">Membrane</keyword>